<accession>A0ABM1NE12</accession>
<protein>
    <submittedName>
        <fullName evidence="8">Sodium-independent sulfate anion transporter-like isoform X1</fullName>
    </submittedName>
</protein>
<evidence type="ECO:0000256" key="4">
    <source>
        <dbReference type="ARBA" id="ARBA00023136"/>
    </source>
</evidence>
<feature type="transmembrane region" description="Helical" evidence="5">
    <location>
        <begin position="207"/>
        <end position="223"/>
    </location>
</feature>
<dbReference type="Pfam" id="PF01740">
    <property type="entry name" value="STAS"/>
    <property type="match status" value="1"/>
</dbReference>
<dbReference type="PROSITE" id="PS50801">
    <property type="entry name" value="STAS"/>
    <property type="match status" value="1"/>
</dbReference>
<gene>
    <name evidence="8" type="primary">LOC108568463</name>
</gene>
<name>A0ABM1NE12_NICVS</name>
<proteinExistence type="predicted"/>
<feature type="transmembrane region" description="Helical" evidence="5">
    <location>
        <begin position="344"/>
        <end position="361"/>
    </location>
</feature>
<feature type="transmembrane region" description="Helical" evidence="5">
    <location>
        <begin position="310"/>
        <end position="332"/>
    </location>
</feature>
<keyword evidence="2 5" id="KW-0812">Transmembrane</keyword>
<dbReference type="GeneID" id="108568463"/>
<dbReference type="RefSeq" id="XP_017785062.1">
    <property type="nucleotide sequence ID" value="XM_017929573.1"/>
</dbReference>
<dbReference type="PANTHER" id="PTHR11814">
    <property type="entry name" value="SULFATE TRANSPORTER"/>
    <property type="match status" value="1"/>
</dbReference>
<feature type="transmembrane region" description="Helical" evidence="5">
    <location>
        <begin position="442"/>
        <end position="469"/>
    </location>
</feature>
<dbReference type="Pfam" id="PF00916">
    <property type="entry name" value="Sulfate_transp"/>
    <property type="match status" value="1"/>
</dbReference>
<dbReference type="InterPro" id="IPR001902">
    <property type="entry name" value="SLC26A/SulP_fam"/>
</dbReference>
<evidence type="ECO:0000256" key="2">
    <source>
        <dbReference type="ARBA" id="ARBA00022692"/>
    </source>
</evidence>
<dbReference type="InterPro" id="IPR011547">
    <property type="entry name" value="SLC26A/SulP_dom"/>
</dbReference>
<keyword evidence="4 5" id="KW-0472">Membrane</keyword>
<dbReference type="InterPro" id="IPR036513">
    <property type="entry name" value="STAS_dom_sf"/>
</dbReference>
<evidence type="ECO:0000259" key="6">
    <source>
        <dbReference type="PROSITE" id="PS50801"/>
    </source>
</evidence>
<dbReference type="Proteomes" id="UP000695000">
    <property type="component" value="Unplaced"/>
</dbReference>
<comment type="subcellular location">
    <subcellularLocation>
        <location evidence="1">Membrane</location>
        <topology evidence="1">Multi-pass membrane protein</topology>
    </subcellularLocation>
</comment>
<reference evidence="8" key="1">
    <citation type="submission" date="2025-08" db="UniProtKB">
        <authorList>
            <consortium name="RefSeq"/>
        </authorList>
    </citation>
    <scope>IDENTIFICATION</scope>
    <source>
        <tissue evidence="8">Whole Larva</tissue>
    </source>
</reference>
<sequence>MDSQLSMDEPTRSRKNKSNVRLKRIEAKDCKRFTKKRIPIIDWLPKYSISKCLHDILAGFTVGLTEVPQGIAYATVAGLPPEYGLYSGFMGCFMYTVFGSCKDINIGPTAIMALMSQAYIAKMGPDVAVLLTFLSGCIIFILGLLHLGFVVEFFSYPVVAGFTCAAALQIAFSQLKSLLGISGKANEFLESIITVIEHIKETKKWDVILGVICIIILMVMRELKRLSNTNESSSRIRKYFGKCMWFLSLARNALIVIITTVIAYYLEEEGRNPFTLIGEIGSGLPNFEPPPFSSTVNGTHYNFGEIIKEFGGGVAFVPLVAILETVAIAKAFSKGKTLDATQEMIALGICNIMGSFVRSMPVTGSFTRTAVNNSSGVKTQLGGIITAAMVLLALAFLTKTFTYIPKTTLAAVVITSMFYLFEFEAFILLWRSKKLDLIPFGVTLIASLFLGLEYGIILGIVLHLIYVLYPVARPKMDIINVKIPQGDVLVVIPNTNMQFPVAEFFKEKIISEANIAQCTVVIDGSKITYIDSTVAKNIDSLISDMQLRDQDIILWNFKSEIMDICIGVNKKMQPYFRSGTIEEVVDDPTMQCVQTDKNYSIQ</sequence>
<evidence type="ECO:0000256" key="5">
    <source>
        <dbReference type="SAM" id="Phobius"/>
    </source>
</evidence>
<evidence type="ECO:0000313" key="7">
    <source>
        <dbReference type="Proteomes" id="UP000695000"/>
    </source>
</evidence>
<dbReference type="CDD" id="cd07042">
    <property type="entry name" value="STAS_SulP_like_sulfate_transporter"/>
    <property type="match status" value="1"/>
</dbReference>
<dbReference type="InterPro" id="IPR002645">
    <property type="entry name" value="STAS_dom"/>
</dbReference>
<feature type="transmembrane region" description="Helical" evidence="5">
    <location>
        <begin position="244"/>
        <end position="266"/>
    </location>
</feature>
<feature type="transmembrane region" description="Helical" evidence="5">
    <location>
        <begin position="409"/>
        <end position="430"/>
    </location>
</feature>
<organism evidence="7 8">
    <name type="scientific">Nicrophorus vespilloides</name>
    <name type="common">Boreal carrion beetle</name>
    <dbReference type="NCBI Taxonomy" id="110193"/>
    <lineage>
        <taxon>Eukaryota</taxon>
        <taxon>Metazoa</taxon>
        <taxon>Ecdysozoa</taxon>
        <taxon>Arthropoda</taxon>
        <taxon>Hexapoda</taxon>
        <taxon>Insecta</taxon>
        <taxon>Pterygota</taxon>
        <taxon>Neoptera</taxon>
        <taxon>Endopterygota</taxon>
        <taxon>Coleoptera</taxon>
        <taxon>Polyphaga</taxon>
        <taxon>Staphyliniformia</taxon>
        <taxon>Silphidae</taxon>
        <taxon>Nicrophorinae</taxon>
        <taxon>Nicrophorus</taxon>
    </lineage>
</organism>
<dbReference type="Gene3D" id="3.30.750.24">
    <property type="entry name" value="STAS domain"/>
    <property type="match status" value="1"/>
</dbReference>
<evidence type="ECO:0000313" key="8">
    <source>
        <dbReference type="RefSeq" id="XP_017785062.1"/>
    </source>
</evidence>
<feature type="domain" description="STAS" evidence="6">
    <location>
        <begin position="487"/>
        <end position="564"/>
    </location>
</feature>
<feature type="transmembrane region" description="Helical" evidence="5">
    <location>
        <begin position="381"/>
        <end position="397"/>
    </location>
</feature>
<evidence type="ECO:0000256" key="1">
    <source>
        <dbReference type="ARBA" id="ARBA00004141"/>
    </source>
</evidence>
<evidence type="ECO:0000256" key="3">
    <source>
        <dbReference type="ARBA" id="ARBA00022989"/>
    </source>
</evidence>
<feature type="transmembrane region" description="Helical" evidence="5">
    <location>
        <begin position="127"/>
        <end position="147"/>
    </location>
</feature>
<keyword evidence="7" id="KW-1185">Reference proteome</keyword>
<keyword evidence="3 5" id="KW-1133">Transmembrane helix</keyword>
<dbReference type="SUPFAM" id="SSF52091">
    <property type="entry name" value="SpoIIaa-like"/>
    <property type="match status" value="1"/>
</dbReference>
<feature type="transmembrane region" description="Helical" evidence="5">
    <location>
        <begin position="104"/>
        <end position="121"/>
    </location>
</feature>